<name>A8F3M4_PSELT</name>
<evidence type="ECO:0000313" key="12">
    <source>
        <dbReference type="EMBL" id="ABV32758.1"/>
    </source>
</evidence>
<keyword evidence="4 9" id="KW-0547">Nucleotide-binding</keyword>
<dbReference type="InterPro" id="IPR018485">
    <property type="entry name" value="FGGY_C"/>
</dbReference>
<reference evidence="12 13" key="2">
    <citation type="journal article" date="2009" name="Proc. Natl. Acad. Sci. U.S.A.">
        <title>On the chimeric nature, thermophilic origin, and phylogenetic placement of the Thermotogales.</title>
        <authorList>
            <person name="Zhaxybayeva O."/>
            <person name="Swithers K.S."/>
            <person name="Lapierre P."/>
            <person name="Fournier G.P."/>
            <person name="Bickhart D.M."/>
            <person name="DeBoy R.T."/>
            <person name="Nelson K.E."/>
            <person name="Nesbo C.L."/>
            <person name="Doolittle W.F."/>
            <person name="Gogarten J.P."/>
            <person name="Noll K.M."/>
        </authorList>
    </citation>
    <scope>NUCLEOTIDE SEQUENCE [LARGE SCALE GENOMIC DNA]</scope>
    <source>
        <strain evidence="13">ATCC BAA-301 / DSM 14385 / NBRC 107922 / TMO</strain>
    </source>
</reference>
<dbReference type="Proteomes" id="UP000002016">
    <property type="component" value="Chromosome"/>
</dbReference>
<dbReference type="STRING" id="416591.Tlet_0188"/>
<evidence type="ECO:0000256" key="1">
    <source>
        <dbReference type="ARBA" id="ARBA00009156"/>
    </source>
</evidence>
<evidence type="ECO:0000256" key="7">
    <source>
        <dbReference type="ARBA" id="ARBA00023277"/>
    </source>
</evidence>
<dbReference type="GO" id="GO:0004856">
    <property type="term" value="F:D-xylulokinase activity"/>
    <property type="evidence" value="ECO:0007669"/>
    <property type="project" value="UniProtKB-EC"/>
</dbReference>
<evidence type="ECO:0000313" key="13">
    <source>
        <dbReference type="Proteomes" id="UP000002016"/>
    </source>
</evidence>
<keyword evidence="13" id="KW-1185">Reference proteome</keyword>
<dbReference type="InterPro" id="IPR018483">
    <property type="entry name" value="Carb_kinase_FGGY_CS"/>
</dbReference>
<evidence type="ECO:0000256" key="2">
    <source>
        <dbReference type="ARBA" id="ARBA00022629"/>
    </source>
</evidence>
<dbReference type="PANTHER" id="PTHR43095">
    <property type="entry name" value="SUGAR KINASE"/>
    <property type="match status" value="1"/>
</dbReference>
<dbReference type="InterPro" id="IPR043129">
    <property type="entry name" value="ATPase_NBD"/>
</dbReference>
<keyword evidence="6 9" id="KW-0067">ATP-binding</keyword>
<dbReference type="RefSeq" id="WP_012002239.1">
    <property type="nucleotide sequence ID" value="NC_009828.1"/>
</dbReference>
<evidence type="ECO:0000256" key="9">
    <source>
        <dbReference type="RuleBase" id="RU364073"/>
    </source>
</evidence>
<accession>A8F3M4</accession>
<dbReference type="OrthoDB" id="9805576at2"/>
<dbReference type="InterPro" id="IPR018484">
    <property type="entry name" value="FGGY_N"/>
</dbReference>
<comment type="similarity">
    <text evidence="1 8">Belongs to the FGGY kinase family.</text>
</comment>
<sequence>MSYIISYDLGTTGNKATLFKNDGKLLASVFHPYETNYFNINWVEQDPNDWYESVKISTQKLFKLSKINSDDVKVISFSGQMMGIVPIDRNGNPLRPAIIWADQRSITQADRLKKLGDEKVYSITGSRITPTYAGPKISWIKDNEPDVYSNAFKFLFAKDFIIYKLTGIAGTDFSDASLSLIFDIRKKQWSAELAEILNIDIGKLPEVSASTSIVGTVIPSVASELGLSEKTLVVRGAGDGSAATIGAGVFDSCEAYVYLGSSSWISTCTSEPFFDSKARTFNFCYPIPDFYCPTGTMQSGGGSYQWAKNALCQFEEKLAKELNLNVYSIMDDLVDSTNPGAKGLIFLPYLVGERSPHWNVNAKGAFIGLSVTHNKNDMLRAVLEGVSFNLKMILDVFEKSGGYNFKKIRLIGGGAKGRNWRQIIADVFQKPIAVAKFPEEATSIGAAIIGGIGTKIITINDAKNFVKDLCLVEPRSMYFKRYEKMYEVFQKSYYSLLESFDLLAKID</sequence>
<evidence type="ECO:0000256" key="5">
    <source>
        <dbReference type="ARBA" id="ARBA00022777"/>
    </source>
</evidence>
<dbReference type="HOGENOM" id="CLU_009281_3_0_0"/>
<dbReference type="Gene3D" id="3.30.420.40">
    <property type="match status" value="2"/>
</dbReference>
<dbReference type="KEGG" id="tle:Tlet_0188"/>
<keyword evidence="3 8" id="KW-0808">Transferase</keyword>
<dbReference type="SUPFAM" id="SSF53067">
    <property type="entry name" value="Actin-like ATPase domain"/>
    <property type="match status" value="2"/>
</dbReference>
<dbReference type="InterPro" id="IPR050406">
    <property type="entry name" value="FGGY_Carb_Kinase"/>
</dbReference>
<dbReference type="PANTHER" id="PTHR43095:SF5">
    <property type="entry name" value="XYLULOSE KINASE"/>
    <property type="match status" value="1"/>
</dbReference>
<dbReference type="EC" id="2.7.1.17" evidence="9"/>
<dbReference type="NCBIfam" id="TIGR01312">
    <property type="entry name" value="XylB"/>
    <property type="match status" value="1"/>
</dbReference>
<dbReference type="GO" id="GO:0042732">
    <property type="term" value="P:D-xylose metabolic process"/>
    <property type="evidence" value="ECO:0007669"/>
    <property type="project" value="UniProtKB-KW"/>
</dbReference>
<evidence type="ECO:0000256" key="8">
    <source>
        <dbReference type="RuleBase" id="RU003733"/>
    </source>
</evidence>
<dbReference type="InterPro" id="IPR006000">
    <property type="entry name" value="Xylulokinase"/>
</dbReference>
<feature type="domain" description="Carbohydrate kinase FGGY C-terminal" evidence="11">
    <location>
        <begin position="256"/>
        <end position="452"/>
    </location>
</feature>
<reference evidence="12 13" key="1">
    <citation type="submission" date="2007-08" db="EMBL/GenBank/DDBJ databases">
        <title>Complete sequence of Thermotoga lettingae TMO.</title>
        <authorList>
            <consortium name="US DOE Joint Genome Institute"/>
            <person name="Copeland A."/>
            <person name="Lucas S."/>
            <person name="Lapidus A."/>
            <person name="Barry K."/>
            <person name="Glavina del Rio T."/>
            <person name="Dalin E."/>
            <person name="Tice H."/>
            <person name="Pitluck S."/>
            <person name="Foster B."/>
            <person name="Bruce D."/>
            <person name="Schmutz J."/>
            <person name="Larimer F."/>
            <person name="Land M."/>
            <person name="Hauser L."/>
            <person name="Kyrpides N."/>
            <person name="Mikhailova N."/>
            <person name="Nelson K."/>
            <person name="Gogarten J.P."/>
            <person name="Noll K."/>
            <person name="Richardson P."/>
        </authorList>
    </citation>
    <scope>NUCLEOTIDE SEQUENCE [LARGE SCALE GENOMIC DNA]</scope>
    <source>
        <strain evidence="13">ATCC BAA-301 / DSM 14385 / NBRC 107922 / TMO</strain>
    </source>
</reference>
<dbReference type="EMBL" id="CP000812">
    <property type="protein sequence ID" value="ABV32758.1"/>
    <property type="molecule type" value="Genomic_DNA"/>
</dbReference>
<dbReference type="InterPro" id="IPR000577">
    <property type="entry name" value="Carb_kinase_FGGY"/>
</dbReference>
<dbReference type="PIRSF" id="PIRSF000538">
    <property type="entry name" value="GlpK"/>
    <property type="match status" value="1"/>
</dbReference>
<dbReference type="Pfam" id="PF00370">
    <property type="entry name" value="FGGY_N"/>
    <property type="match status" value="1"/>
</dbReference>
<dbReference type="Pfam" id="PF02782">
    <property type="entry name" value="FGGY_C"/>
    <property type="match status" value="1"/>
</dbReference>
<organism evidence="12 13">
    <name type="scientific">Pseudothermotoga lettingae (strain ATCC BAA-301 / DSM 14385 / NBRC 107922 / TMO)</name>
    <name type="common">Thermotoga lettingae</name>
    <dbReference type="NCBI Taxonomy" id="416591"/>
    <lineage>
        <taxon>Bacteria</taxon>
        <taxon>Thermotogati</taxon>
        <taxon>Thermotogota</taxon>
        <taxon>Thermotogae</taxon>
        <taxon>Thermotogales</taxon>
        <taxon>Thermotogaceae</taxon>
        <taxon>Pseudothermotoga</taxon>
    </lineage>
</organism>
<evidence type="ECO:0000256" key="3">
    <source>
        <dbReference type="ARBA" id="ARBA00022679"/>
    </source>
</evidence>
<gene>
    <name evidence="9" type="primary">xylB</name>
    <name evidence="12" type="ordered locus">Tlet_0188</name>
</gene>
<dbReference type="CDD" id="cd07805">
    <property type="entry name" value="ASKHA_NBD_FGGY_CvXK-like"/>
    <property type="match status" value="1"/>
</dbReference>
<dbReference type="GO" id="GO:0005524">
    <property type="term" value="F:ATP binding"/>
    <property type="evidence" value="ECO:0007669"/>
    <property type="project" value="UniProtKB-KW"/>
</dbReference>
<evidence type="ECO:0000259" key="10">
    <source>
        <dbReference type="Pfam" id="PF00370"/>
    </source>
</evidence>
<dbReference type="eggNOG" id="COG1070">
    <property type="taxonomic scope" value="Bacteria"/>
</dbReference>
<evidence type="ECO:0000256" key="4">
    <source>
        <dbReference type="ARBA" id="ARBA00022741"/>
    </source>
</evidence>
<keyword evidence="2 9" id="KW-0859">Xylose metabolism</keyword>
<evidence type="ECO:0000259" key="11">
    <source>
        <dbReference type="Pfam" id="PF02782"/>
    </source>
</evidence>
<protein>
    <recommendedName>
        <fullName evidence="9">Xylulose kinase</fullName>
        <shortName evidence="9">Xylulokinase</shortName>
        <ecNumber evidence="9">2.7.1.17</ecNumber>
    </recommendedName>
</protein>
<proteinExistence type="inferred from homology"/>
<keyword evidence="5 8" id="KW-0418">Kinase</keyword>
<evidence type="ECO:0000256" key="6">
    <source>
        <dbReference type="ARBA" id="ARBA00022840"/>
    </source>
</evidence>
<keyword evidence="7 9" id="KW-0119">Carbohydrate metabolism</keyword>
<dbReference type="PROSITE" id="PS00445">
    <property type="entry name" value="FGGY_KINASES_2"/>
    <property type="match status" value="1"/>
</dbReference>
<dbReference type="AlphaFoldDB" id="A8F3M4"/>
<comment type="catalytic activity">
    <reaction evidence="9">
        <text>D-xylulose + ATP = D-xylulose 5-phosphate + ADP + H(+)</text>
        <dbReference type="Rhea" id="RHEA:10964"/>
        <dbReference type="ChEBI" id="CHEBI:15378"/>
        <dbReference type="ChEBI" id="CHEBI:17140"/>
        <dbReference type="ChEBI" id="CHEBI:30616"/>
        <dbReference type="ChEBI" id="CHEBI:57737"/>
        <dbReference type="ChEBI" id="CHEBI:456216"/>
        <dbReference type="EC" id="2.7.1.17"/>
    </reaction>
</comment>
<feature type="domain" description="Carbohydrate kinase FGGY N-terminal" evidence="10">
    <location>
        <begin position="3"/>
        <end position="246"/>
    </location>
</feature>
<dbReference type="GO" id="GO:0005997">
    <property type="term" value="P:xylulose metabolic process"/>
    <property type="evidence" value="ECO:0007669"/>
    <property type="project" value="InterPro"/>
</dbReference>